<dbReference type="InterPro" id="IPR000551">
    <property type="entry name" value="MerR-type_HTH_dom"/>
</dbReference>
<dbReference type="SMART" id="SM00422">
    <property type="entry name" value="HTH_MERR"/>
    <property type="match status" value="1"/>
</dbReference>
<dbReference type="Proteomes" id="UP000010473">
    <property type="component" value="Chromosome"/>
</dbReference>
<keyword evidence="7" id="KW-1185">Reference proteome</keyword>
<organism evidence="6 7">
    <name type="scientific">Stanieria cyanosphaera (strain ATCC 29371 / PCC 7437)</name>
    <dbReference type="NCBI Taxonomy" id="111780"/>
    <lineage>
        <taxon>Bacteria</taxon>
        <taxon>Bacillati</taxon>
        <taxon>Cyanobacteriota</taxon>
        <taxon>Cyanophyceae</taxon>
        <taxon>Pleurocapsales</taxon>
        <taxon>Dermocarpellaceae</taxon>
        <taxon>Stanieria</taxon>
    </lineage>
</organism>
<sequence>MSNLTQEAVELLKIGELQNRTGVSIKTIRYYEQLGLIKAVTRTEGGFRLFNVETIHRLALIKRAQSLGLSLQEISDILTIRDRGSLPCDQVKQQLQNKVNQIEQRIQELQLLKAQLISLIKNTENLPHEVTEGVICPIIEQF</sequence>
<name>K9XWR3_STAC7</name>
<dbReference type="PRINTS" id="PR00040">
    <property type="entry name" value="HTHMERR"/>
</dbReference>
<evidence type="ECO:0000313" key="6">
    <source>
        <dbReference type="EMBL" id="AFZ36519.1"/>
    </source>
</evidence>
<evidence type="ECO:0000256" key="3">
    <source>
        <dbReference type="ARBA" id="ARBA00023163"/>
    </source>
</evidence>
<dbReference type="PROSITE" id="PS50937">
    <property type="entry name" value="HTH_MERR_2"/>
    <property type="match status" value="1"/>
</dbReference>
<dbReference type="EMBL" id="CP003653">
    <property type="protein sequence ID" value="AFZ36519.1"/>
    <property type="molecule type" value="Genomic_DNA"/>
</dbReference>
<evidence type="ECO:0000259" key="5">
    <source>
        <dbReference type="PROSITE" id="PS50937"/>
    </source>
</evidence>
<evidence type="ECO:0000256" key="1">
    <source>
        <dbReference type="ARBA" id="ARBA00023015"/>
    </source>
</evidence>
<keyword evidence="2" id="KW-0238">DNA-binding</keyword>
<evidence type="ECO:0000256" key="4">
    <source>
        <dbReference type="SAM" id="Coils"/>
    </source>
</evidence>
<evidence type="ECO:0000256" key="2">
    <source>
        <dbReference type="ARBA" id="ARBA00023125"/>
    </source>
</evidence>
<feature type="coiled-coil region" evidence="4">
    <location>
        <begin position="88"/>
        <end position="126"/>
    </location>
</feature>
<dbReference type="CDD" id="cd04770">
    <property type="entry name" value="HTH_HMRTR"/>
    <property type="match status" value="1"/>
</dbReference>
<feature type="domain" description="HTH merR-type" evidence="5">
    <location>
        <begin position="11"/>
        <end position="80"/>
    </location>
</feature>
<dbReference type="PANTHER" id="PTHR30204">
    <property type="entry name" value="REDOX-CYCLING DRUG-SENSING TRANSCRIPTIONAL ACTIVATOR SOXR"/>
    <property type="match status" value="1"/>
</dbReference>
<keyword evidence="1" id="KW-0805">Transcription regulation</keyword>
<dbReference type="Pfam" id="PF09278">
    <property type="entry name" value="MerR-DNA-bind"/>
    <property type="match status" value="1"/>
</dbReference>
<dbReference type="Pfam" id="PF00376">
    <property type="entry name" value="MerR"/>
    <property type="match status" value="1"/>
</dbReference>
<dbReference type="HOGENOM" id="CLU_060077_2_2_3"/>
<dbReference type="eggNOG" id="COG0789">
    <property type="taxonomic scope" value="Bacteria"/>
</dbReference>
<dbReference type="Gene3D" id="1.10.1660.10">
    <property type="match status" value="1"/>
</dbReference>
<reference evidence="7" key="1">
    <citation type="journal article" date="2013" name="Proc. Natl. Acad. Sci. U.S.A.">
        <title>Improving the coverage of the cyanobacterial phylum using diversity-driven genome sequencing.</title>
        <authorList>
            <person name="Shih P.M."/>
            <person name="Wu D."/>
            <person name="Latifi A."/>
            <person name="Axen S.D."/>
            <person name="Fewer D.P."/>
            <person name="Talla E."/>
            <person name="Calteau A."/>
            <person name="Cai F."/>
            <person name="Tandeau de Marsac N."/>
            <person name="Rippka R."/>
            <person name="Herdman M."/>
            <person name="Sivonen K."/>
            <person name="Coursin T."/>
            <person name="Laurent T."/>
            <person name="Goodwin L."/>
            <person name="Nolan M."/>
            <person name="Davenport K.W."/>
            <person name="Han C.S."/>
            <person name="Rubin E.M."/>
            <person name="Eisen J.A."/>
            <person name="Woyke T."/>
            <person name="Gugger M."/>
            <person name="Kerfeld C.A."/>
        </authorList>
    </citation>
    <scope>NUCLEOTIDE SEQUENCE [LARGE SCALE GENOMIC DNA]</scope>
    <source>
        <strain evidence="7">ATCC 29371 / PCC 7437</strain>
    </source>
</reference>
<dbReference type="STRING" id="111780.Sta7437_3000"/>
<dbReference type="AlphaFoldDB" id="K9XWR3"/>
<accession>K9XWR3</accession>
<dbReference type="KEGG" id="scs:Sta7437_3000"/>
<dbReference type="InterPro" id="IPR015358">
    <property type="entry name" value="Tscrpt_reg_MerR_DNA-bd"/>
</dbReference>
<dbReference type="GO" id="GO:0003700">
    <property type="term" value="F:DNA-binding transcription factor activity"/>
    <property type="evidence" value="ECO:0007669"/>
    <property type="project" value="InterPro"/>
</dbReference>
<evidence type="ECO:0000313" key="7">
    <source>
        <dbReference type="Proteomes" id="UP000010473"/>
    </source>
</evidence>
<gene>
    <name evidence="6" type="ordered locus">Sta7437_3000</name>
</gene>
<dbReference type="RefSeq" id="WP_015194185.1">
    <property type="nucleotide sequence ID" value="NC_019748.1"/>
</dbReference>
<protein>
    <submittedName>
        <fullName evidence="6">Transcriptional regulator, MerR family</fullName>
    </submittedName>
</protein>
<dbReference type="InterPro" id="IPR009061">
    <property type="entry name" value="DNA-bd_dom_put_sf"/>
</dbReference>
<keyword evidence="3" id="KW-0804">Transcription</keyword>
<keyword evidence="4" id="KW-0175">Coiled coil</keyword>
<dbReference type="SUPFAM" id="SSF46955">
    <property type="entry name" value="Putative DNA-binding domain"/>
    <property type="match status" value="1"/>
</dbReference>
<dbReference type="PANTHER" id="PTHR30204:SF94">
    <property type="entry name" value="HEAVY METAL-DEPENDENT TRANSCRIPTIONAL REGULATOR HI_0293-RELATED"/>
    <property type="match status" value="1"/>
</dbReference>
<dbReference type="PATRIC" id="fig|111780.3.peg.3117"/>
<dbReference type="OrthoDB" id="9791488at2"/>
<dbReference type="GO" id="GO:0003677">
    <property type="term" value="F:DNA binding"/>
    <property type="evidence" value="ECO:0007669"/>
    <property type="project" value="UniProtKB-KW"/>
</dbReference>
<proteinExistence type="predicted"/>
<dbReference type="InterPro" id="IPR047057">
    <property type="entry name" value="MerR_fam"/>
</dbReference>